<protein>
    <submittedName>
        <fullName evidence="2">Uncharacterized protein</fullName>
    </submittedName>
</protein>
<reference evidence="2 3" key="1">
    <citation type="submission" date="2023-02" db="EMBL/GenBank/DDBJ databases">
        <title>LHISI_Scaffold_Assembly.</title>
        <authorList>
            <person name="Stuart O.P."/>
            <person name="Cleave R."/>
            <person name="Magrath M.J.L."/>
            <person name="Mikheyev A.S."/>
        </authorList>
    </citation>
    <scope>NUCLEOTIDE SEQUENCE [LARGE SCALE GENOMIC DNA]</scope>
    <source>
        <strain evidence="2">Daus_M_001</strain>
        <tissue evidence="2">Leg muscle</tissue>
    </source>
</reference>
<accession>A0ABQ9HB85</accession>
<organism evidence="2 3">
    <name type="scientific">Dryococelus australis</name>
    <dbReference type="NCBI Taxonomy" id="614101"/>
    <lineage>
        <taxon>Eukaryota</taxon>
        <taxon>Metazoa</taxon>
        <taxon>Ecdysozoa</taxon>
        <taxon>Arthropoda</taxon>
        <taxon>Hexapoda</taxon>
        <taxon>Insecta</taxon>
        <taxon>Pterygota</taxon>
        <taxon>Neoptera</taxon>
        <taxon>Polyneoptera</taxon>
        <taxon>Phasmatodea</taxon>
        <taxon>Verophasmatodea</taxon>
        <taxon>Anareolatae</taxon>
        <taxon>Phasmatidae</taxon>
        <taxon>Eurycanthinae</taxon>
        <taxon>Dryococelus</taxon>
    </lineage>
</organism>
<proteinExistence type="predicted"/>
<gene>
    <name evidence="2" type="ORF">PR048_018016</name>
</gene>
<evidence type="ECO:0000313" key="2">
    <source>
        <dbReference type="EMBL" id="KAJ8881534.1"/>
    </source>
</evidence>
<evidence type="ECO:0000313" key="3">
    <source>
        <dbReference type="Proteomes" id="UP001159363"/>
    </source>
</evidence>
<comment type="caution">
    <text evidence="2">The sequence shown here is derived from an EMBL/GenBank/DDBJ whole genome shotgun (WGS) entry which is preliminary data.</text>
</comment>
<keyword evidence="3" id="KW-1185">Reference proteome</keyword>
<dbReference type="Proteomes" id="UP001159363">
    <property type="component" value="Chromosome 5"/>
</dbReference>
<dbReference type="EMBL" id="JARBHB010000006">
    <property type="protein sequence ID" value="KAJ8881534.1"/>
    <property type="molecule type" value="Genomic_DNA"/>
</dbReference>
<evidence type="ECO:0000256" key="1">
    <source>
        <dbReference type="SAM" id="MobiDB-lite"/>
    </source>
</evidence>
<name>A0ABQ9HB85_9NEOP</name>
<sequence length="432" mass="47310">MKYQPLLENVPSLENIIEYNDLSMRDLADMMKDDGFQINSKNNRTNQNKAHAMRNEHMRRNQEHENIPASVLQSHSLACPQQSIPGSQTTVGVNTGTTCQNTETMGSAIGLSCQLGDVQLEPAPGERTRHDPRWQAMAGVQPARATVQMVCEHIRDDSTFTVSHERMAPRNQIRMNANVLPSKTYREGKSPTDSTFLLPQYPGMTQINQISGEDIPGPGVQSTTAPANPQEMHLPRHEIPEATSTPPDTPHTEAGPSSHDTEPVGHTQQLSDHLMEPEPAHDGAVPILNMHIRSTTRICTIPESSTSITRLSTEQEINMLGSGLCGPVSQAKQRLEKTDARGLHMAHDEVETLVRNMLVPGGRVGASPLPGRDGEFGLLRDIEKFGGHGLLDRAQVGSVNDELEAAYTQLKVSCFLRHSGFIVTSSNIIDIG</sequence>
<feature type="region of interest" description="Disordered" evidence="1">
    <location>
        <begin position="207"/>
        <end position="282"/>
    </location>
</feature>